<dbReference type="Proteomes" id="UP001333102">
    <property type="component" value="Chromosome"/>
</dbReference>
<dbReference type="PROSITE" id="PS51841">
    <property type="entry name" value="LTD"/>
    <property type="match status" value="1"/>
</dbReference>
<dbReference type="PANTHER" id="PTHR12302">
    <property type="entry name" value="EBNA2 BINDING PROTEIN P100"/>
    <property type="match status" value="1"/>
</dbReference>
<dbReference type="SMART" id="SM00318">
    <property type="entry name" value="SNc"/>
    <property type="match status" value="1"/>
</dbReference>
<dbReference type="RefSeq" id="WP_324670268.1">
    <property type="nucleotide sequence ID" value="NZ_CP141614.1"/>
</dbReference>
<name>A0ABZ1BTU0_9FIRM</name>
<evidence type="ECO:0000256" key="4">
    <source>
        <dbReference type="SAM" id="SignalP"/>
    </source>
</evidence>
<accession>A0ABZ1BTU0</accession>
<dbReference type="Pfam" id="PF00932">
    <property type="entry name" value="LTD"/>
    <property type="match status" value="1"/>
</dbReference>
<feature type="chain" id="PRO_5045506201" evidence="4">
    <location>
        <begin position="27"/>
        <end position="268"/>
    </location>
</feature>
<dbReference type="PROSITE" id="PS01284">
    <property type="entry name" value="TNASE_2"/>
    <property type="match status" value="1"/>
</dbReference>
<dbReference type="InterPro" id="IPR016071">
    <property type="entry name" value="Staphylococal_nuclease_OB-fold"/>
</dbReference>
<dbReference type="InterPro" id="IPR036415">
    <property type="entry name" value="Lamin_tail_dom_sf"/>
</dbReference>
<dbReference type="PROSITE" id="PS50830">
    <property type="entry name" value="TNASE_3"/>
    <property type="match status" value="1"/>
</dbReference>
<evidence type="ECO:0000259" key="5">
    <source>
        <dbReference type="PROSITE" id="PS50830"/>
    </source>
</evidence>
<keyword evidence="2" id="KW-0255">Endonuclease</keyword>
<dbReference type="PANTHER" id="PTHR12302:SF3">
    <property type="entry name" value="SERINE_THREONINE-PROTEIN KINASE 31"/>
    <property type="match status" value="1"/>
</dbReference>
<keyword evidence="4" id="KW-0732">Signal</keyword>
<evidence type="ECO:0000313" key="8">
    <source>
        <dbReference type="Proteomes" id="UP001333102"/>
    </source>
</evidence>
<dbReference type="InterPro" id="IPR035437">
    <property type="entry name" value="SNase_OB-fold_sf"/>
</dbReference>
<dbReference type="EMBL" id="CP141614">
    <property type="protein sequence ID" value="WRP15860.1"/>
    <property type="molecule type" value="Genomic_DNA"/>
</dbReference>
<proteinExistence type="predicted"/>
<dbReference type="Gene3D" id="2.40.50.90">
    <property type="match status" value="1"/>
</dbReference>
<dbReference type="SUPFAM" id="SSF50199">
    <property type="entry name" value="Staphylococcal nuclease"/>
    <property type="match status" value="1"/>
</dbReference>
<evidence type="ECO:0000256" key="3">
    <source>
        <dbReference type="ARBA" id="ARBA00022801"/>
    </source>
</evidence>
<dbReference type="PROSITE" id="PS01123">
    <property type="entry name" value="TNASE_1"/>
    <property type="match status" value="1"/>
</dbReference>
<dbReference type="Gene3D" id="2.60.40.1260">
    <property type="entry name" value="Lamin Tail domain"/>
    <property type="match status" value="1"/>
</dbReference>
<dbReference type="CDD" id="cd00175">
    <property type="entry name" value="SNc"/>
    <property type="match status" value="1"/>
</dbReference>
<protein>
    <submittedName>
        <fullName evidence="7">Thermonuclease family protein</fullName>
    </submittedName>
</protein>
<keyword evidence="3" id="KW-0378">Hydrolase</keyword>
<keyword evidence="1" id="KW-0540">Nuclease</keyword>
<dbReference type="SUPFAM" id="SSF74853">
    <property type="entry name" value="Lamin A/C globular tail domain"/>
    <property type="match status" value="1"/>
</dbReference>
<evidence type="ECO:0000256" key="1">
    <source>
        <dbReference type="ARBA" id="ARBA00022722"/>
    </source>
</evidence>
<reference evidence="8" key="1">
    <citation type="submission" date="2023-12" db="EMBL/GenBank/DDBJ databases">
        <title>Novel isolates from deep terrestrial aquifers shed light on the physiology and ecology of the class Limnochordia.</title>
        <authorList>
            <person name="Karnachuk O.V."/>
            <person name="Lukina A.P."/>
            <person name="Avakyan M.R."/>
            <person name="Kadnikov V."/>
            <person name="Begmatov S."/>
            <person name="Beletsky A.V."/>
            <person name="Mardanov A.V."/>
            <person name="Ravin N.V."/>
        </authorList>
    </citation>
    <scope>NUCLEOTIDE SEQUENCE [LARGE SCALE GENOMIC DNA]</scope>
    <source>
        <strain evidence="8">LN</strain>
    </source>
</reference>
<evidence type="ECO:0000256" key="2">
    <source>
        <dbReference type="ARBA" id="ARBA00022759"/>
    </source>
</evidence>
<evidence type="ECO:0000259" key="6">
    <source>
        <dbReference type="PROSITE" id="PS51841"/>
    </source>
</evidence>
<feature type="signal peptide" evidence="4">
    <location>
        <begin position="1"/>
        <end position="26"/>
    </location>
</feature>
<dbReference type="InterPro" id="IPR001322">
    <property type="entry name" value="Lamin_tail_dom"/>
</dbReference>
<feature type="domain" description="LTD" evidence="6">
    <location>
        <begin position="151"/>
        <end position="268"/>
    </location>
</feature>
<dbReference type="InterPro" id="IPR002071">
    <property type="entry name" value="Thermonucl_AS"/>
</dbReference>
<keyword evidence="8" id="KW-1185">Reference proteome</keyword>
<gene>
    <name evidence="7" type="ORF">VLY81_06835</name>
</gene>
<organism evidence="7 8">
    <name type="scientific">Geochorda subterranea</name>
    <dbReference type="NCBI Taxonomy" id="3109564"/>
    <lineage>
        <taxon>Bacteria</taxon>
        <taxon>Bacillati</taxon>
        <taxon>Bacillota</taxon>
        <taxon>Limnochordia</taxon>
        <taxon>Limnochordales</taxon>
        <taxon>Geochordaceae</taxon>
        <taxon>Geochorda</taxon>
    </lineage>
</organism>
<evidence type="ECO:0000313" key="7">
    <source>
        <dbReference type="EMBL" id="WRP15860.1"/>
    </source>
</evidence>
<dbReference type="Pfam" id="PF00565">
    <property type="entry name" value="SNase"/>
    <property type="match status" value="1"/>
</dbReference>
<sequence>MLLRRVATCLTVLLVILVAAFLPAHAGSASLPATVVRVVDGDTLVVQVEGRQETVRLIGVDTPETVHPTIGAQPGGPEASAFTKHLLPAGTRVTLELDVQQRDRYGRLLAYVYLPDGRMLNAELLRAGLAHLLTIPPNVRYVDLFVRLQREAREAGRGLWGEVAPAIAGGGGLIVSVDLAGEEVVLVNDGDGPVDLSGWVLVSVAGNQRFTFPAGTVLEPGARLVVRSGPSASPGPGVLIWTSANVWNNQGDPAELRDASGRLVARYP</sequence>
<feature type="domain" description="TNase-like" evidence="5">
    <location>
        <begin position="29"/>
        <end position="162"/>
    </location>
</feature>